<dbReference type="InterPro" id="IPR036188">
    <property type="entry name" value="FAD/NAD-bd_sf"/>
</dbReference>
<keyword evidence="7" id="KW-1185">Reference proteome</keyword>
<dbReference type="InterPro" id="IPR050315">
    <property type="entry name" value="FAD-oxidoreductase_2"/>
</dbReference>
<dbReference type="InterPro" id="IPR027477">
    <property type="entry name" value="Succ_DH/fumarate_Rdtase_cat_sf"/>
</dbReference>
<evidence type="ECO:0000313" key="7">
    <source>
        <dbReference type="Proteomes" id="UP000050668"/>
    </source>
</evidence>
<name>A0ABR5JYW6_9BACI</name>
<protein>
    <recommendedName>
        <fullName evidence="5">FAD-dependent oxidoreductase 2 FAD-binding domain-containing protein</fullName>
    </recommendedName>
</protein>
<proteinExistence type="predicted"/>
<keyword evidence="4" id="KW-0560">Oxidoreductase</keyword>
<dbReference type="PANTHER" id="PTHR43400:SF10">
    <property type="entry name" value="3-OXOSTEROID 1-DEHYDROGENASE"/>
    <property type="match status" value="1"/>
</dbReference>
<evidence type="ECO:0000313" key="6">
    <source>
        <dbReference type="EMBL" id="KOS67689.1"/>
    </source>
</evidence>
<dbReference type="Proteomes" id="UP000050668">
    <property type="component" value="Unassembled WGS sequence"/>
</dbReference>
<dbReference type="PRINTS" id="PR00411">
    <property type="entry name" value="PNDRDTASEI"/>
</dbReference>
<keyword evidence="2" id="KW-0285">Flavoprotein</keyword>
<evidence type="ECO:0000259" key="5">
    <source>
        <dbReference type="Pfam" id="PF00890"/>
    </source>
</evidence>
<dbReference type="Pfam" id="PF00890">
    <property type="entry name" value="FAD_binding_2"/>
    <property type="match status" value="1"/>
</dbReference>
<evidence type="ECO:0000256" key="4">
    <source>
        <dbReference type="ARBA" id="ARBA00023002"/>
    </source>
</evidence>
<dbReference type="Gene3D" id="3.90.700.10">
    <property type="entry name" value="Succinate dehydrogenase/fumarate reductase flavoprotein, catalytic domain"/>
    <property type="match status" value="1"/>
</dbReference>
<keyword evidence="3" id="KW-0274">FAD</keyword>
<dbReference type="InterPro" id="IPR003953">
    <property type="entry name" value="FAD-dep_OxRdtase_2_FAD-bd"/>
</dbReference>
<dbReference type="SUPFAM" id="SSF51905">
    <property type="entry name" value="FAD/NAD(P)-binding domain"/>
    <property type="match status" value="1"/>
</dbReference>
<evidence type="ECO:0000256" key="2">
    <source>
        <dbReference type="ARBA" id="ARBA00022630"/>
    </source>
</evidence>
<feature type="domain" description="FAD-dependent oxidoreductase 2 FAD-binding" evidence="5">
    <location>
        <begin position="14"/>
        <end position="524"/>
    </location>
</feature>
<comment type="cofactor">
    <cofactor evidence="1">
        <name>FAD</name>
        <dbReference type="ChEBI" id="CHEBI:57692"/>
    </cofactor>
</comment>
<accession>A0ABR5JYW6</accession>
<sequence>MPAKKPAQWHEEVDVVVLGTGGAAFTSAILAADQGAKVLMLEKTHQIGGTTAYSGGVPWIPMNRYMKEAGIEDSREDALNFIKRLSQGKEPNPALIDVFVDNGHAMIDYLHENTPVRFSVPGTYSEYYAHLPEALHNSTRSLDPDPFDLNTIGEWGSLVRQNPLFPPLTLNEGGAIGGIDFTVVADRMENNIVTMGRSLIASLLKGALDRGIDIRINTPGKELVVDDNGNVIGVVAEKDGEKIYIGARKGVVLASGGYEWNKELVKTFLKGEITHPMSPPGNEGDALIMAMEAGAALGNMSEAWWYPSMQDPTFEYEGHIINQTGSGRMGPNSIMVNKYGKRFVHEGTTYNDLPRAFYEFDPVKLEYPNEPPVWMVFDQQLKDSTMIITMMPGEPTPDWVDQAQTLTELAEKIGVDAAGLEATVARWNEHCDNGVDPDFHRGTTHFENILGGGGNAEANLGRIEKAPFYAVPVNFGALGTNGGPKINEQGQVMNLRGNVIEGLYAAGNAAMSMLGPIYPGAGGTIGPAMTMGYVLGKVVGATASRTI</sequence>
<evidence type="ECO:0000256" key="1">
    <source>
        <dbReference type="ARBA" id="ARBA00001974"/>
    </source>
</evidence>
<dbReference type="EMBL" id="LGRV01000003">
    <property type="protein sequence ID" value="KOS67689.1"/>
    <property type="molecule type" value="Genomic_DNA"/>
</dbReference>
<organism evidence="6 7">
    <name type="scientific">Lysinibacillus contaminans</name>
    <dbReference type="NCBI Taxonomy" id="1293441"/>
    <lineage>
        <taxon>Bacteria</taxon>
        <taxon>Bacillati</taxon>
        <taxon>Bacillota</taxon>
        <taxon>Bacilli</taxon>
        <taxon>Bacillales</taxon>
        <taxon>Bacillaceae</taxon>
        <taxon>Lysinibacillus</taxon>
    </lineage>
</organism>
<comment type="caution">
    <text evidence="6">The sequence shown here is derived from an EMBL/GenBank/DDBJ whole genome shotgun (WGS) entry which is preliminary data.</text>
</comment>
<gene>
    <name evidence="6" type="ORF">AEA09_03350</name>
</gene>
<dbReference type="Gene3D" id="3.50.50.60">
    <property type="entry name" value="FAD/NAD(P)-binding domain"/>
    <property type="match status" value="2"/>
</dbReference>
<evidence type="ECO:0000256" key="3">
    <source>
        <dbReference type="ARBA" id="ARBA00022827"/>
    </source>
</evidence>
<dbReference type="SUPFAM" id="SSF56425">
    <property type="entry name" value="Succinate dehydrogenase/fumarate reductase flavoprotein, catalytic domain"/>
    <property type="match status" value="1"/>
</dbReference>
<reference evidence="7" key="1">
    <citation type="submission" date="2015-07" db="EMBL/GenBank/DDBJ databases">
        <title>Fjat-14205 dsm 2895.</title>
        <authorList>
            <person name="Liu B."/>
            <person name="Wang J."/>
            <person name="Zhu Y."/>
            <person name="Liu G."/>
            <person name="Chen Q."/>
            <person name="Chen Z."/>
            <person name="Lan J."/>
            <person name="Che J."/>
            <person name="Ge C."/>
            <person name="Shi H."/>
            <person name="Pan Z."/>
            <person name="Liu X."/>
        </authorList>
    </citation>
    <scope>NUCLEOTIDE SEQUENCE [LARGE SCALE GENOMIC DNA]</scope>
    <source>
        <strain evidence="7">DSM 25560</strain>
    </source>
</reference>
<dbReference type="RefSeq" id="WP_053582496.1">
    <property type="nucleotide sequence ID" value="NZ_LGRV01000003.1"/>
</dbReference>
<dbReference type="PANTHER" id="PTHR43400">
    <property type="entry name" value="FUMARATE REDUCTASE"/>
    <property type="match status" value="1"/>
</dbReference>